<accession>A0A4C1TZY5</accession>
<sequence>MLEWVIDDPGEPPCRLTSRRSAERSLGVPPRMAVKRRQITTVWTPWPRCPEECQFGADPDFADDRLKCTGGRVAIA</sequence>
<name>A0A4C1TZY5_EUMVA</name>
<proteinExistence type="predicted"/>
<dbReference type="EMBL" id="BGZK01000105">
    <property type="protein sequence ID" value="GBP19166.1"/>
    <property type="molecule type" value="Genomic_DNA"/>
</dbReference>
<gene>
    <name evidence="1" type="ORF">EVAR_11488_1</name>
</gene>
<dbReference type="AlphaFoldDB" id="A0A4C1TZY5"/>
<protein>
    <submittedName>
        <fullName evidence="1">Uncharacterized protein</fullName>
    </submittedName>
</protein>
<evidence type="ECO:0000313" key="1">
    <source>
        <dbReference type="EMBL" id="GBP19166.1"/>
    </source>
</evidence>
<comment type="caution">
    <text evidence="1">The sequence shown here is derived from an EMBL/GenBank/DDBJ whole genome shotgun (WGS) entry which is preliminary data.</text>
</comment>
<keyword evidence="2" id="KW-1185">Reference proteome</keyword>
<organism evidence="1 2">
    <name type="scientific">Eumeta variegata</name>
    <name type="common">Bagworm moth</name>
    <name type="synonym">Eumeta japonica</name>
    <dbReference type="NCBI Taxonomy" id="151549"/>
    <lineage>
        <taxon>Eukaryota</taxon>
        <taxon>Metazoa</taxon>
        <taxon>Ecdysozoa</taxon>
        <taxon>Arthropoda</taxon>
        <taxon>Hexapoda</taxon>
        <taxon>Insecta</taxon>
        <taxon>Pterygota</taxon>
        <taxon>Neoptera</taxon>
        <taxon>Endopterygota</taxon>
        <taxon>Lepidoptera</taxon>
        <taxon>Glossata</taxon>
        <taxon>Ditrysia</taxon>
        <taxon>Tineoidea</taxon>
        <taxon>Psychidae</taxon>
        <taxon>Oiketicinae</taxon>
        <taxon>Eumeta</taxon>
    </lineage>
</organism>
<evidence type="ECO:0000313" key="2">
    <source>
        <dbReference type="Proteomes" id="UP000299102"/>
    </source>
</evidence>
<reference evidence="1 2" key="1">
    <citation type="journal article" date="2019" name="Commun. Biol.">
        <title>The bagworm genome reveals a unique fibroin gene that provides high tensile strength.</title>
        <authorList>
            <person name="Kono N."/>
            <person name="Nakamura H."/>
            <person name="Ohtoshi R."/>
            <person name="Tomita M."/>
            <person name="Numata K."/>
            <person name="Arakawa K."/>
        </authorList>
    </citation>
    <scope>NUCLEOTIDE SEQUENCE [LARGE SCALE GENOMIC DNA]</scope>
</reference>
<dbReference type="Proteomes" id="UP000299102">
    <property type="component" value="Unassembled WGS sequence"/>
</dbReference>